<sequence length="452" mass="50464">MTQLQTLQDIYSKINDIYEKFCDFDTRLTNVETKVTNIETKVTNTYNKLVSVETKLTDIYDKLISIESDVINTYNKLVSFEKKITDIYDKLITIESDVSTIKGYVSINITGEFEFTSCKDEPAPTVPYPAIVDALISALISNLTNLIINAAFGRFKANPLINLVISKVSELVSNALADFISQLIRQTLKPAPKIITLTYTGQGLNGIANQVSMLAKHLDKMTQLLCPDLTIPISSLECVKDNTGSFSLVPTSKVITGRGFNILAPLGSELSRQQGKIVESVCNISSSGSDAVPIFIGEKFEMLPVSSQLVLKFQHKDAKTREEKKSAWYVSIPDPIPCEKIFWCVHFEPMQRVIGNVFATVKFGSHKNKTSCYFQSEEEAIAFMTKWIIPLSQTKPVMGNDDLPVRIVKNGSPLRKPRNRVLKVVSATWIDIDKDTGEPKNVWTFKPPRNGC</sequence>
<keyword evidence="2" id="KW-1185">Reference proteome</keyword>
<protein>
    <submittedName>
        <fullName evidence="1">Uncharacterized protein</fullName>
    </submittedName>
</protein>
<reference evidence="1" key="1">
    <citation type="submission" date="2024-01" db="EMBL/GenBank/DDBJ databases">
        <title>Bank of Algae and Cyanobacteria of the Azores (BACA) strain genomes.</title>
        <authorList>
            <person name="Luz R."/>
            <person name="Cordeiro R."/>
            <person name="Fonseca A."/>
            <person name="Goncalves V."/>
        </authorList>
    </citation>
    <scope>NUCLEOTIDE SEQUENCE</scope>
    <source>
        <strain evidence="1">BACA0141</strain>
    </source>
</reference>
<organism evidence="1 2">
    <name type="scientific">Tumidithrix elongata BACA0141</name>
    <dbReference type="NCBI Taxonomy" id="2716417"/>
    <lineage>
        <taxon>Bacteria</taxon>
        <taxon>Bacillati</taxon>
        <taxon>Cyanobacteriota</taxon>
        <taxon>Cyanophyceae</taxon>
        <taxon>Pseudanabaenales</taxon>
        <taxon>Pseudanabaenaceae</taxon>
        <taxon>Tumidithrix</taxon>
        <taxon>Tumidithrix elongata</taxon>
    </lineage>
</organism>
<gene>
    <name evidence="1" type="ORF">V2H45_05960</name>
</gene>
<dbReference type="Proteomes" id="UP001333818">
    <property type="component" value="Unassembled WGS sequence"/>
</dbReference>
<dbReference type="RefSeq" id="WP_330482713.1">
    <property type="nucleotide sequence ID" value="NZ_JAZBJZ010000015.1"/>
</dbReference>
<proteinExistence type="predicted"/>
<evidence type="ECO:0000313" key="2">
    <source>
        <dbReference type="Proteomes" id="UP001333818"/>
    </source>
</evidence>
<evidence type="ECO:0000313" key="1">
    <source>
        <dbReference type="EMBL" id="MEE3716286.1"/>
    </source>
</evidence>
<accession>A0AAW9Q0Z2</accession>
<dbReference type="AlphaFoldDB" id="A0AAW9Q0Z2"/>
<dbReference type="Gene3D" id="1.20.5.340">
    <property type="match status" value="1"/>
</dbReference>
<dbReference type="SUPFAM" id="SSF57997">
    <property type="entry name" value="Tropomyosin"/>
    <property type="match status" value="1"/>
</dbReference>
<dbReference type="EMBL" id="JAZBJZ010000015">
    <property type="protein sequence ID" value="MEE3716286.1"/>
    <property type="molecule type" value="Genomic_DNA"/>
</dbReference>
<comment type="caution">
    <text evidence="1">The sequence shown here is derived from an EMBL/GenBank/DDBJ whole genome shotgun (WGS) entry which is preliminary data.</text>
</comment>
<name>A0AAW9Q0Z2_9CYAN</name>